<gene>
    <name evidence="2" type="ORF">CVV68_20025</name>
</gene>
<dbReference type="EMBL" id="QJVD01000033">
    <property type="protein sequence ID" value="PYI64997.1"/>
    <property type="molecule type" value="Genomic_DNA"/>
</dbReference>
<organism evidence="2 3">
    <name type="scientific">Arthrobacter livingstonensis</name>
    <dbReference type="NCBI Taxonomy" id="670078"/>
    <lineage>
        <taxon>Bacteria</taxon>
        <taxon>Bacillati</taxon>
        <taxon>Actinomycetota</taxon>
        <taxon>Actinomycetes</taxon>
        <taxon>Micrococcales</taxon>
        <taxon>Micrococcaceae</taxon>
        <taxon>Arthrobacter</taxon>
    </lineage>
</organism>
<evidence type="ECO:0000256" key="1">
    <source>
        <dbReference type="SAM" id="MobiDB-lite"/>
    </source>
</evidence>
<dbReference type="RefSeq" id="WP_110502766.1">
    <property type="nucleotide sequence ID" value="NZ_QJVD01000033.1"/>
</dbReference>
<feature type="compositionally biased region" description="Basic and acidic residues" evidence="1">
    <location>
        <begin position="55"/>
        <end position="64"/>
    </location>
</feature>
<name>A0A2V5LQR1_9MICC</name>
<dbReference type="Proteomes" id="UP000247832">
    <property type="component" value="Unassembled WGS sequence"/>
</dbReference>
<keyword evidence="3" id="KW-1185">Reference proteome</keyword>
<proteinExistence type="predicted"/>
<accession>A0A2V5LQR1</accession>
<feature type="region of interest" description="Disordered" evidence="1">
    <location>
        <begin position="1"/>
        <end position="64"/>
    </location>
</feature>
<comment type="caution">
    <text evidence="2">The sequence shown here is derived from an EMBL/GenBank/DDBJ whole genome shotgun (WGS) entry which is preliminary data.</text>
</comment>
<evidence type="ECO:0000313" key="3">
    <source>
        <dbReference type="Proteomes" id="UP000247832"/>
    </source>
</evidence>
<dbReference type="AlphaFoldDB" id="A0A2V5LQR1"/>
<reference evidence="2 3" key="1">
    <citation type="submission" date="2018-05" db="EMBL/GenBank/DDBJ databases">
        <title>Genetic diversity of glacier-inhabiting Cryobacterium bacteria in China and description of Cryobacterium mengkeensis sp. nov. and Arthrobacter glacialis sp. nov.</title>
        <authorList>
            <person name="Liu Q."/>
            <person name="Xin Y.-H."/>
        </authorList>
    </citation>
    <scope>NUCLEOTIDE SEQUENCE [LARGE SCALE GENOMIC DNA]</scope>
    <source>
        <strain evidence="2 3">LI2</strain>
    </source>
</reference>
<protein>
    <submittedName>
        <fullName evidence="2">Uncharacterized protein</fullName>
    </submittedName>
</protein>
<evidence type="ECO:0000313" key="2">
    <source>
        <dbReference type="EMBL" id="PYI64997.1"/>
    </source>
</evidence>
<sequence length="64" mass="6807">MIMARKGYLPKHFWPFDVDDGPTPSKGNGAPDTEIPAPDDEGAAPAPQDGPTTDEEARKGNTPM</sequence>